<dbReference type="EMBL" id="BAABKX010000001">
    <property type="protein sequence ID" value="GAA5041773.1"/>
    <property type="molecule type" value="Genomic_DNA"/>
</dbReference>
<protein>
    <recommendedName>
        <fullName evidence="1">RelE toxin-related domain-containing protein</fullName>
    </recommendedName>
</protein>
<accession>A0AAV3UBF0</accession>
<dbReference type="GeneID" id="68615123"/>
<reference evidence="2 3" key="1">
    <citation type="journal article" date="2019" name="Int. J. Syst. Evol. Microbiol.">
        <title>The Global Catalogue of Microorganisms (GCM) 10K type strain sequencing project: providing services to taxonomists for standard genome sequencing and annotation.</title>
        <authorList>
            <consortium name="The Broad Institute Genomics Platform"/>
            <consortium name="The Broad Institute Genome Sequencing Center for Infectious Disease"/>
            <person name="Wu L."/>
            <person name="Ma J."/>
        </authorList>
    </citation>
    <scope>NUCLEOTIDE SEQUENCE [LARGE SCALE GENOMIC DNA]</scope>
    <source>
        <strain evidence="2 3">JCM 17504</strain>
    </source>
</reference>
<sequence length="106" mass="11868">MSKPDSNTRVFDLDVPYVSSHAADQWDARTPSDSISPERAWMQAQRVRSADRLTGMSECRYHHDTDALLLMDGRCIVTVLVKPFDLAIENALESIRQTGGDDDDGE</sequence>
<dbReference type="AlphaFoldDB" id="A0AAV3UBF0"/>
<comment type="caution">
    <text evidence="2">The sequence shown here is derived from an EMBL/GenBank/DDBJ whole genome shotgun (WGS) entry which is preliminary data.</text>
</comment>
<dbReference type="RefSeq" id="WP_227775237.1">
    <property type="nucleotide sequence ID" value="NZ_BAABKX010000001.1"/>
</dbReference>
<evidence type="ECO:0000259" key="1">
    <source>
        <dbReference type="Pfam" id="PF26442"/>
    </source>
</evidence>
<gene>
    <name evidence="2" type="ORF">GCM10025751_04320</name>
</gene>
<name>A0AAV3UBF0_9EURY</name>
<evidence type="ECO:0000313" key="3">
    <source>
        <dbReference type="Proteomes" id="UP001501729"/>
    </source>
</evidence>
<feature type="domain" description="RelE toxin-related" evidence="1">
    <location>
        <begin position="18"/>
        <end position="80"/>
    </location>
</feature>
<proteinExistence type="predicted"/>
<dbReference type="Proteomes" id="UP001501729">
    <property type="component" value="Unassembled WGS sequence"/>
</dbReference>
<evidence type="ECO:0000313" key="2">
    <source>
        <dbReference type="EMBL" id="GAA5041773.1"/>
    </source>
</evidence>
<keyword evidence="3" id="KW-1185">Reference proteome</keyword>
<dbReference type="Pfam" id="PF26442">
    <property type="entry name" value="Halo_toxin"/>
    <property type="match status" value="1"/>
</dbReference>
<dbReference type="InterPro" id="IPR058996">
    <property type="entry name" value="Toxin-rel_dom"/>
</dbReference>
<organism evidence="2 3">
    <name type="scientific">Haladaptatus pallidirubidus</name>
    <dbReference type="NCBI Taxonomy" id="1008152"/>
    <lineage>
        <taxon>Archaea</taxon>
        <taxon>Methanobacteriati</taxon>
        <taxon>Methanobacteriota</taxon>
        <taxon>Stenosarchaea group</taxon>
        <taxon>Halobacteria</taxon>
        <taxon>Halobacteriales</taxon>
        <taxon>Haladaptataceae</taxon>
        <taxon>Haladaptatus</taxon>
    </lineage>
</organism>